<feature type="region of interest" description="Disordered" evidence="1">
    <location>
        <begin position="135"/>
        <end position="175"/>
    </location>
</feature>
<name>A0ABS5VLU0_9BACT</name>
<dbReference type="RefSeq" id="WP_254152204.1">
    <property type="nucleotide sequence ID" value="NZ_JAHESD010000005.1"/>
</dbReference>
<comment type="caution">
    <text evidence="2">The sequence shown here is derived from an EMBL/GenBank/DDBJ whole genome shotgun (WGS) entry which is preliminary data.</text>
</comment>
<protein>
    <submittedName>
        <fullName evidence="2">DUF177 domain-containing protein</fullName>
    </submittedName>
</protein>
<organism evidence="2 3">
    <name type="scientific">Chryseosolibacter indicus</name>
    <dbReference type="NCBI Taxonomy" id="2782351"/>
    <lineage>
        <taxon>Bacteria</taxon>
        <taxon>Pseudomonadati</taxon>
        <taxon>Bacteroidota</taxon>
        <taxon>Cytophagia</taxon>
        <taxon>Cytophagales</taxon>
        <taxon>Chryseotaleaceae</taxon>
        <taxon>Chryseosolibacter</taxon>
    </lineage>
</organism>
<gene>
    <name evidence="2" type="ORF">KK060_03545</name>
</gene>
<proteinExistence type="predicted"/>
<dbReference type="Proteomes" id="UP000772618">
    <property type="component" value="Unassembled WGS sequence"/>
</dbReference>
<evidence type="ECO:0000313" key="2">
    <source>
        <dbReference type="EMBL" id="MBT1702336.1"/>
    </source>
</evidence>
<feature type="compositionally biased region" description="Basic and acidic residues" evidence="1">
    <location>
        <begin position="165"/>
        <end position="175"/>
    </location>
</feature>
<dbReference type="InterPro" id="IPR003772">
    <property type="entry name" value="YceD"/>
</dbReference>
<sequence>MGVKAYSVNIIGLSNKEHHFNYEIKNDFFEQYGKGLVEGGNFTADVMLNKHETFIEADFKIKGEANLICDRSLDPFTYPVGVRKKIVFKYGDSDEEISDEIIMIARDKDSLDLGQYMYEFIGLEIPMKKLHPRYANEGEDENSEGKLIYSSGESSYNPESDEDIDPRWEKLKKLK</sequence>
<evidence type="ECO:0000256" key="1">
    <source>
        <dbReference type="SAM" id="MobiDB-lite"/>
    </source>
</evidence>
<reference evidence="2 3" key="1">
    <citation type="submission" date="2021-05" db="EMBL/GenBank/DDBJ databases">
        <title>A Polyphasic approach of four new species of the genus Ohtaekwangia: Ohtaekwangia histidinii sp. nov., Ohtaekwangia cretensis sp. nov., Ohtaekwangia indiensis sp. nov., Ohtaekwangia reichenbachii sp. nov. from diverse environment.</title>
        <authorList>
            <person name="Octaviana S."/>
        </authorList>
    </citation>
    <scope>NUCLEOTIDE SEQUENCE [LARGE SCALE GENOMIC DNA]</scope>
    <source>
        <strain evidence="2 3">PWU20</strain>
    </source>
</reference>
<keyword evidence="3" id="KW-1185">Reference proteome</keyword>
<dbReference type="EMBL" id="JAHESD010000005">
    <property type="protein sequence ID" value="MBT1702336.1"/>
    <property type="molecule type" value="Genomic_DNA"/>
</dbReference>
<accession>A0ABS5VLU0</accession>
<dbReference type="Pfam" id="PF02620">
    <property type="entry name" value="YceD"/>
    <property type="match status" value="1"/>
</dbReference>
<evidence type="ECO:0000313" key="3">
    <source>
        <dbReference type="Proteomes" id="UP000772618"/>
    </source>
</evidence>